<dbReference type="InterPro" id="IPR011047">
    <property type="entry name" value="Quinoprotein_ADH-like_sf"/>
</dbReference>
<dbReference type="InterPro" id="IPR052091">
    <property type="entry name" value="Beta-ala_Activ/Resist"/>
</dbReference>
<dbReference type="InterPro" id="IPR015943">
    <property type="entry name" value="WD40/YVTN_repeat-like_dom_sf"/>
</dbReference>
<dbReference type="SUPFAM" id="SSF56801">
    <property type="entry name" value="Acetyl-CoA synthetase-like"/>
    <property type="match status" value="1"/>
</dbReference>
<dbReference type="OMA" id="NGNVICC"/>
<name>A0A6J1MEY8_DROHY</name>
<evidence type="ECO:0000259" key="1">
    <source>
        <dbReference type="Pfam" id="PF00501"/>
    </source>
</evidence>
<dbReference type="Pfam" id="PF13570">
    <property type="entry name" value="Beta-prop_ACSF4"/>
    <property type="match status" value="1"/>
</dbReference>
<dbReference type="GO" id="GO:0043041">
    <property type="term" value="P:amino acid activation for nonribosomal peptide biosynthetic process"/>
    <property type="evidence" value="ECO:0007669"/>
    <property type="project" value="TreeGrafter"/>
</dbReference>
<dbReference type="OrthoDB" id="408177at2759"/>
<evidence type="ECO:0000313" key="3">
    <source>
        <dbReference type="Proteomes" id="UP000504633"/>
    </source>
</evidence>
<dbReference type="AlphaFoldDB" id="A0A6J1MEY8"/>
<dbReference type="InterPro" id="IPR002372">
    <property type="entry name" value="PQQ_rpt_dom"/>
</dbReference>
<dbReference type="InterPro" id="IPR042099">
    <property type="entry name" value="ANL_N_sf"/>
</dbReference>
<accession>A0A6J1MEY8</accession>
<dbReference type="InterPro" id="IPR045851">
    <property type="entry name" value="AMP-bd_C_sf"/>
</dbReference>
<dbReference type="SUPFAM" id="SSF50998">
    <property type="entry name" value="Quinoprotein alcohol dehydrogenase-like"/>
    <property type="match status" value="1"/>
</dbReference>
<dbReference type="Gene3D" id="3.40.50.12780">
    <property type="entry name" value="N-terminal domain of ligase-like"/>
    <property type="match status" value="1"/>
</dbReference>
<dbReference type="CTD" id="132949"/>
<dbReference type="Pfam" id="PF00501">
    <property type="entry name" value="AMP-binding"/>
    <property type="match status" value="1"/>
</dbReference>
<protein>
    <submittedName>
        <fullName evidence="4">Beta-alanine-activating enzyme</fullName>
    </submittedName>
</protein>
<dbReference type="RefSeq" id="XP_023177556.2">
    <property type="nucleotide sequence ID" value="XM_023321788.2"/>
</dbReference>
<dbReference type="GeneID" id="111603953"/>
<proteinExistence type="predicted"/>
<dbReference type="PANTHER" id="PTHR44394">
    <property type="entry name" value="BETA-ALANINE-ACTIVATING ENZYME"/>
    <property type="match status" value="1"/>
</dbReference>
<feature type="domain" description="AMP-dependent synthetase/ligase" evidence="1">
    <location>
        <begin position="65"/>
        <end position="422"/>
    </location>
</feature>
<feature type="domain" description="Pyrrolo-quinoline quinone repeat" evidence="2">
    <location>
        <begin position="723"/>
        <end position="1062"/>
    </location>
</feature>
<evidence type="ECO:0000313" key="4">
    <source>
        <dbReference type="RefSeq" id="XP_023177556.2"/>
    </source>
</evidence>
<organism evidence="3 4">
    <name type="scientific">Drosophila hydei</name>
    <name type="common">Fruit fly</name>
    <dbReference type="NCBI Taxonomy" id="7224"/>
    <lineage>
        <taxon>Eukaryota</taxon>
        <taxon>Metazoa</taxon>
        <taxon>Ecdysozoa</taxon>
        <taxon>Arthropoda</taxon>
        <taxon>Hexapoda</taxon>
        <taxon>Insecta</taxon>
        <taxon>Pterygota</taxon>
        <taxon>Neoptera</taxon>
        <taxon>Endopterygota</taxon>
        <taxon>Diptera</taxon>
        <taxon>Brachycera</taxon>
        <taxon>Muscomorpha</taxon>
        <taxon>Ephydroidea</taxon>
        <taxon>Drosophilidae</taxon>
        <taxon>Drosophila</taxon>
    </lineage>
</organism>
<dbReference type="Gene3D" id="3.30.300.30">
    <property type="match status" value="1"/>
</dbReference>
<dbReference type="InterPro" id="IPR000873">
    <property type="entry name" value="AMP-dep_synth/lig_dom"/>
</dbReference>
<gene>
    <name evidence="4" type="primary">LOC111603953</name>
</gene>
<evidence type="ECO:0000259" key="2">
    <source>
        <dbReference type="Pfam" id="PF13570"/>
    </source>
</evidence>
<keyword evidence="3" id="KW-1185">Reference proteome</keyword>
<dbReference type="KEGG" id="dhe:111603953"/>
<dbReference type="Gene3D" id="2.130.10.10">
    <property type="entry name" value="YVTN repeat-like/Quinoprotein amine dehydrogenase"/>
    <property type="match status" value="3"/>
</dbReference>
<dbReference type="Proteomes" id="UP000504633">
    <property type="component" value="Unplaced"/>
</dbReference>
<dbReference type="PANTHER" id="PTHR44394:SF1">
    <property type="entry name" value="BETA-ALANINE-ACTIVATING ENZYME"/>
    <property type="match status" value="1"/>
</dbReference>
<reference evidence="4" key="1">
    <citation type="submission" date="2025-08" db="UniProtKB">
        <authorList>
            <consortium name="RefSeq"/>
        </authorList>
    </citation>
    <scope>IDENTIFICATION</scope>
    <source>
        <strain evidence="4">15085-1641.00</strain>
        <tissue evidence="4">Whole body</tissue>
    </source>
</reference>
<sequence>METIRIKTELQDDTELNSQSELDVELKQDLESKTTVEIEFKSEIDIEPTIVGEPIKLYDIVKLREFGDVPFVIKRMEPQDFSISYRKAVSSVETILERLRRNGVPTGIGIAFRIASHTPSSCILILAILNHKCHFYCNDKMMLSKALHSQMCRAGIDYLIVNAHMPVGAVYFESLDSFLVYNEEYKLFKLKHTSTEAAPEAKAPLPPNMCYTITTTGTTGEPKLIHVPYECIAPNIVGLSQKLNISMADIIYLGTPCTFDPSVVELFLAMQNGAAVLLTHYSIRESPKRVLSALFPTSVTTPGITVLQMTPSLFRQFGANAIRERILSSSSTLRVLLLGGEPFPSSAELATWMDPQVLLQKHICNIYGITEVSCWSLMYILQSLHSRVPLGTPIDDQTVLRIHIQSKKNIPNAGCGELWLGSATRRCYIPEIDDIENQKDQGTSVCYRATGDIVRRFEDGSIVYEERANDVVKRAGTKISLGLITRKIEKCLHTSELATCLWLDELQKLICCIRSLELKTKIQQRAQTFDILSKLITAEQPDRFVYLQHFPCNAHGKLDKMLLLKECTLLAQPAQDILKSFLHDRLECVDVQTERTPKKQRLERGSPQCNLSGYDLSFRHAGGTSFHAITLCREIGLQMCIDDEQRHLFEMLLDESVSLRSILQFLDSAKLVTHNTKLKPIEPPLSCAVSATMGCSTSTGGLVITRFEKPALHFQFHWKVNFSKCVDSPVAQYESRYICVGAHSKLLRTLDALTGQEHCTIKLPDRIECKVTFLSEQLAMVGCYDGCLYGFNPLTGDLLWNIDIGGMIKAQPFLSSDGERIVVCSYAEDYNVMCLSTERQQVLWCMRIGEKAIFATPLELTKQQAVIICTLDGGYACVSLLDGSVKWMQKCKEPFFASPVLLDSSAEIFVCAEVAGRVHACDVNNGQILATHAADGNIFSSLVVKAPPTQMGYTFVLFGCIDHHLYCLRCKTNAAKHVSFELHWKVDVGSSIYATPTILTIEPSENLVFCCATNGRVVLANLGNGQIQWLDKLAGELFSTPCYIESLRRVYVGCRDNFLYCMGI</sequence>